<comment type="similarity">
    <text evidence="7">Belongs to the TRAP transporter small permease family.</text>
</comment>
<reference evidence="9 10" key="1">
    <citation type="submission" date="2024-05" db="EMBL/GenBank/DDBJ databases">
        <authorList>
            <person name="Jiang F."/>
        </authorList>
    </citation>
    <scope>NUCLEOTIDE SEQUENCE [LARGE SCALE GENOMIC DNA]</scope>
    <source>
        <strain evidence="9 10">LZ166</strain>
    </source>
</reference>
<comment type="function">
    <text evidence="7">Part of the tripartite ATP-independent periplasmic (TRAP) transport system.</text>
</comment>
<evidence type="ECO:0000256" key="5">
    <source>
        <dbReference type="ARBA" id="ARBA00022989"/>
    </source>
</evidence>
<proteinExistence type="inferred from homology"/>
<comment type="caution">
    <text evidence="9">The sequence shown here is derived from an EMBL/GenBank/DDBJ whole genome shotgun (WGS) entry which is preliminary data.</text>
</comment>
<evidence type="ECO:0000256" key="6">
    <source>
        <dbReference type="ARBA" id="ARBA00023136"/>
    </source>
</evidence>
<comment type="caution">
    <text evidence="7">Lacks conserved residue(s) required for the propagation of feature annotation.</text>
</comment>
<comment type="subcellular location">
    <subcellularLocation>
        <location evidence="7">Cell inner membrane</location>
        <topology evidence="7">Multi-pass membrane protein</topology>
    </subcellularLocation>
    <subcellularLocation>
        <location evidence="1">Cell membrane</location>
        <topology evidence="1">Multi-pass membrane protein</topology>
    </subcellularLocation>
</comment>
<dbReference type="Proteomes" id="UP001556692">
    <property type="component" value="Unassembled WGS sequence"/>
</dbReference>
<organism evidence="9 10">
    <name type="scientific">Aquibium pacificus</name>
    <dbReference type="NCBI Taxonomy" id="3153579"/>
    <lineage>
        <taxon>Bacteria</taxon>
        <taxon>Pseudomonadati</taxon>
        <taxon>Pseudomonadota</taxon>
        <taxon>Alphaproteobacteria</taxon>
        <taxon>Hyphomicrobiales</taxon>
        <taxon>Phyllobacteriaceae</taxon>
        <taxon>Aquibium</taxon>
    </lineage>
</organism>
<feature type="domain" description="Tripartite ATP-independent periplasmic transporters DctQ component" evidence="8">
    <location>
        <begin position="40"/>
        <end position="175"/>
    </location>
</feature>
<comment type="subunit">
    <text evidence="7">The complex comprises the extracytoplasmic solute receptor protein and the two transmembrane proteins.</text>
</comment>
<feature type="transmembrane region" description="Helical" evidence="7">
    <location>
        <begin position="155"/>
        <end position="177"/>
    </location>
</feature>
<dbReference type="EMBL" id="JBDPGJ010000004">
    <property type="protein sequence ID" value="MEX0407334.1"/>
    <property type="molecule type" value="Genomic_DNA"/>
</dbReference>
<keyword evidence="2 7" id="KW-0813">Transport</keyword>
<dbReference type="RefSeq" id="WP_367955217.1">
    <property type="nucleotide sequence ID" value="NZ_JBDPGJ010000004.1"/>
</dbReference>
<keyword evidence="5 7" id="KW-1133">Transmembrane helix</keyword>
<keyword evidence="10" id="KW-1185">Reference proteome</keyword>
<gene>
    <name evidence="9" type="ORF">ABGN05_16875</name>
</gene>
<evidence type="ECO:0000256" key="3">
    <source>
        <dbReference type="ARBA" id="ARBA00022475"/>
    </source>
</evidence>
<evidence type="ECO:0000313" key="9">
    <source>
        <dbReference type="EMBL" id="MEX0407334.1"/>
    </source>
</evidence>
<keyword evidence="7" id="KW-0997">Cell inner membrane</keyword>
<keyword evidence="4 7" id="KW-0812">Transmembrane</keyword>
<protein>
    <recommendedName>
        <fullName evidence="7">TRAP transporter small permease protein</fullName>
    </recommendedName>
</protein>
<sequence>MAEPALKMTTALRPRGPVVAFINSVSGAFNALGSLLTFGLMCLICADVACRYFLNAPIAGVAEIVEISIVAIVFAQLADATANDRITRADSVIAMLRMRRPKVARSIDFMAALTGLALMAILAYGIIPAIPVDYERGYYVGTVGLFTFPVWPTKLVVAIGVILTGIQLFFAALRALFDDRSST</sequence>
<dbReference type="InterPro" id="IPR055348">
    <property type="entry name" value="DctQ"/>
</dbReference>
<evidence type="ECO:0000256" key="1">
    <source>
        <dbReference type="ARBA" id="ARBA00004651"/>
    </source>
</evidence>
<evidence type="ECO:0000256" key="4">
    <source>
        <dbReference type="ARBA" id="ARBA00022692"/>
    </source>
</evidence>
<feature type="transmembrane region" description="Helical" evidence="7">
    <location>
        <begin position="20"/>
        <end position="46"/>
    </location>
</feature>
<evidence type="ECO:0000256" key="7">
    <source>
        <dbReference type="RuleBase" id="RU369079"/>
    </source>
</evidence>
<feature type="transmembrane region" description="Helical" evidence="7">
    <location>
        <begin position="107"/>
        <end position="127"/>
    </location>
</feature>
<accession>A0ABV3SMW5</accession>
<keyword evidence="6 7" id="KW-0472">Membrane</keyword>
<keyword evidence="3" id="KW-1003">Cell membrane</keyword>
<evidence type="ECO:0000256" key="2">
    <source>
        <dbReference type="ARBA" id="ARBA00022448"/>
    </source>
</evidence>
<evidence type="ECO:0000313" key="10">
    <source>
        <dbReference type="Proteomes" id="UP001556692"/>
    </source>
</evidence>
<name>A0ABV3SMW5_9HYPH</name>
<evidence type="ECO:0000259" key="8">
    <source>
        <dbReference type="Pfam" id="PF04290"/>
    </source>
</evidence>
<dbReference type="Pfam" id="PF04290">
    <property type="entry name" value="DctQ"/>
    <property type="match status" value="1"/>
</dbReference>